<feature type="region of interest" description="Disordered" evidence="2">
    <location>
        <begin position="1"/>
        <end position="26"/>
    </location>
</feature>
<feature type="domain" description="Gfo/Idh/MocA-like oxidoreductase N-terminal" evidence="3">
    <location>
        <begin position="51"/>
        <end position="149"/>
    </location>
</feature>
<protein>
    <submittedName>
        <fullName evidence="5">Oxidoreductase</fullName>
    </submittedName>
</protein>
<evidence type="ECO:0000313" key="5">
    <source>
        <dbReference type="EMBL" id="CAA9395353.1"/>
    </source>
</evidence>
<dbReference type="InterPro" id="IPR036291">
    <property type="entry name" value="NAD(P)-bd_dom_sf"/>
</dbReference>
<gene>
    <name evidence="5" type="ORF">AVDCRST_MAG75-1800</name>
</gene>
<dbReference type="AlphaFoldDB" id="A0A6J4NYG1"/>
<dbReference type="Gene3D" id="3.40.50.720">
    <property type="entry name" value="NAD(P)-binding Rossmann-like Domain"/>
    <property type="match status" value="1"/>
</dbReference>
<organism evidence="5">
    <name type="scientific">uncultured Propionibacteriaceae bacterium</name>
    <dbReference type="NCBI Taxonomy" id="257457"/>
    <lineage>
        <taxon>Bacteria</taxon>
        <taxon>Bacillati</taxon>
        <taxon>Actinomycetota</taxon>
        <taxon>Actinomycetes</taxon>
        <taxon>Propionibacteriales</taxon>
        <taxon>Propionibacteriaceae</taxon>
        <taxon>environmental samples</taxon>
    </lineage>
</organism>
<dbReference type="PANTHER" id="PTHR43818:SF11">
    <property type="entry name" value="BCDNA.GH03377"/>
    <property type="match status" value="1"/>
</dbReference>
<reference evidence="5" key="1">
    <citation type="submission" date="2020-02" db="EMBL/GenBank/DDBJ databases">
        <authorList>
            <person name="Meier V. D."/>
        </authorList>
    </citation>
    <scope>NUCLEOTIDE SEQUENCE</scope>
    <source>
        <strain evidence="5">AVDCRST_MAG75</strain>
    </source>
</reference>
<dbReference type="InterPro" id="IPR055170">
    <property type="entry name" value="GFO_IDH_MocA-like_dom"/>
</dbReference>
<dbReference type="Gene3D" id="3.30.360.10">
    <property type="entry name" value="Dihydrodipicolinate Reductase, domain 2"/>
    <property type="match status" value="1"/>
</dbReference>
<dbReference type="GO" id="GO:0016491">
    <property type="term" value="F:oxidoreductase activity"/>
    <property type="evidence" value="ECO:0007669"/>
    <property type="project" value="UniProtKB-KW"/>
</dbReference>
<evidence type="ECO:0000256" key="1">
    <source>
        <dbReference type="ARBA" id="ARBA00023002"/>
    </source>
</evidence>
<feature type="domain" description="GFO/IDH/MocA-like oxidoreductase" evidence="4">
    <location>
        <begin position="160"/>
        <end position="293"/>
    </location>
</feature>
<sequence>MSSTPAEQPPTAAQQPNPEPAQTGAGDGIRFAAVGLDHAHIFGQISGLLGQGCQLVGISSEDPDASVATEVRSRWPDVPWFDDPEQLLKDDGIDMIVTAAVPDRRASIAVEAMRNGKDVVADKPGCVSFEQLQQVKNAVTDTGRFWSVTFSERFEVRCVARAGEIVRAGGIGQVVQTLGLGPHREGDRAHLAGGAGRPDWFYDHDRFGGIITDIASHQIDQFLWFTGATTAEVVASTVANYTHPDQPKMQDFGEVLLRSESAQGYIRVDWYTPRGLPTWGDGRLIVLGTEGYVELRKYVDLQGRPGRDHLFLVDQEGTHYIDCSDVALTYYADLVRDVRDRTTTACPQEHTFEVMRLALEAQEYAARRGAAG</sequence>
<dbReference type="InterPro" id="IPR000683">
    <property type="entry name" value="Gfo/Idh/MocA-like_OxRdtase_N"/>
</dbReference>
<dbReference type="PANTHER" id="PTHR43818">
    <property type="entry name" value="BCDNA.GH03377"/>
    <property type="match status" value="1"/>
</dbReference>
<dbReference type="InterPro" id="IPR050463">
    <property type="entry name" value="Gfo/Idh/MocA_oxidrdct_glycsds"/>
</dbReference>
<dbReference type="GO" id="GO:0000166">
    <property type="term" value="F:nucleotide binding"/>
    <property type="evidence" value="ECO:0007669"/>
    <property type="project" value="InterPro"/>
</dbReference>
<evidence type="ECO:0000259" key="4">
    <source>
        <dbReference type="Pfam" id="PF22725"/>
    </source>
</evidence>
<name>A0A6J4NYG1_9ACTN</name>
<dbReference type="SUPFAM" id="SSF55347">
    <property type="entry name" value="Glyceraldehyde-3-phosphate dehydrogenase-like, C-terminal domain"/>
    <property type="match status" value="1"/>
</dbReference>
<evidence type="ECO:0000259" key="3">
    <source>
        <dbReference type="Pfam" id="PF01408"/>
    </source>
</evidence>
<dbReference type="Pfam" id="PF01408">
    <property type="entry name" value="GFO_IDH_MocA"/>
    <property type="match status" value="1"/>
</dbReference>
<proteinExistence type="predicted"/>
<dbReference type="EMBL" id="CADCUO010000111">
    <property type="protein sequence ID" value="CAA9395353.1"/>
    <property type="molecule type" value="Genomic_DNA"/>
</dbReference>
<dbReference type="Pfam" id="PF22725">
    <property type="entry name" value="GFO_IDH_MocA_C3"/>
    <property type="match status" value="1"/>
</dbReference>
<dbReference type="SUPFAM" id="SSF51735">
    <property type="entry name" value="NAD(P)-binding Rossmann-fold domains"/>
    <property type="match status" value="1"/>
</dbReference>
<feature type="compositionally biased region" description="Low complexity" evidence="2">
    <location>
        <begin position="1"/>
        <end position="23"/>
    </location>
</feature>
<accession>A0A6J4NYG1</accession>
<keyword evidence="1" id="KW-0560">Oxidoreductase</keyword>
<evidence type="ECO:0000256" key="2">
    <source>
        <dbReference type="SAM" id="MobiDB-lite"/>
    </source>
</evidence>